<accession>A0A1R2AW67</accession>
<reference evidence="2 3" key="1">
    <citation type="submission" date="2016-11" db="EMBL/GenBank/DDBJ databases">
        <title>The macronuclear genome of Stentor coeruleus: a giant cell with tiny introns.</title>
        <authorList>
            <person name="Slabodnick M."/>
            <person name="Ruby J.G."/>
            <person name="Reiff S.B."/>
            <person name="Swart E.C."/>
            <person name="Gosai S."/>
            <person name="Prabakaran S."/>
            <person name="Witkowska E."/>
            <person name="Larue G.E."/>
            <person name="Fisher S."/>
            <person name="Freeman R.M."/>
            <person name="Gunawardena J."/>
            <person name="Chu W."/>
            <person name="Stover N.A."/>
            <person name="Gregory B.D."/>
            <person name="Nowacki M."/>
            <person name="Derisi J."/>
            <person name="Roy S.W."/>
            <person name="Marshall W.F."/>
            <person name="Sood P."/>
        </authorList>
    </citation>
    <scope>NUCLEOTIDE SEQUENCE [LARGE SCALE GENOMIC DNA]</scope>
    <source>
        <strain evidence="2">WM001</strain>
    </source>
</reference>
<dbReference type="Pfam" id="PF07004">
    <property type="entry name" value="SHIPPO-rpt"/>
    <property type="match status" value="1"/>
</dbReference>
<feature type="region of interest" description="Disordered" evidence="1">
    <location>
        <begin position="31"/>
        <end position="61"/>
    </location>
</feature>
<dbReference type="OrthoDB" id="406368at2759"/>
<protein>
    <submittedName>
        <fullName evidence="2">Uncharacterized protein</fullName>
    </submittedName>
</protein>
<sequence>MISEAYQQLNKKEPYGIQGYTVAKTCNYSTQESKFPVSKRKDLSFESQVHSNEPDPTKYSESYEKSIERYWTTPNGKFLKSQKKTVMDDVTQRAQNTPGPGAYSVEDNCRNKTKRGSFSKGEKLSYLSSVEWYSEETPSCWKYSPAQIKSKATKGWRKPTSAKPVQKDEVGPGKYSDGLDNAYKKTIKSSESHAFSKSKGTNDSIYQRAKITGYVPGVGAYKELDTAYNNLVFKKPRTAVILPYKAKGFTDDIVKRSKETPGPGAYYIGPPIKKK</sequence>
<dbReference type="InterPro" id="IPR010736">
    <property type="entry name" value="SHIPPO-rpt"/>
</dbReference>
<proteinExistence type="predicted"/>
<evidence type="ECO:0000313" key="3">
    <source>
        <dbReference type="Proteomes" id="UP000187209"/>
    </source>
</evidence>
<feature type="region of interest" description="Disordered" evidence="1">
    <location>
        <begin position="92"/>
        <end position="117"/>
    </location>
</feature>
<name>A0A1R2AW67_9CILI</name>
<feature type="region of interest" description="Disordered" evidence="1">
    <location>
        <begin position="152"/>
        <end position="177"/>
    </location>
</feature>
<dbReference type="AlphaFoldDB" id="A0A1R2AW67"/>
<comment type="caution">
    <text evidence="2">The sequence shown here is derived from an EMBL/GenBank/DDBJ whole genome shotgun (WGS) entry which is preliminary data.</text>
</comment>
<evidence type="ECO:0000313" key="2">
    <source>
        <dbReference type="EMBL" id="OMJ68771.1"/>
    </source>
</evidence>
<evidence type="ECO:0000256" key="1">
    <source>
        <dbReference type="SAM" id="MobiDB-lite"/>
    </source>
</evidence>
<organism evidence="2 3">
    <name type="scientific">Stentor coeruleus</name>
    <dbReference type="NCBI Taxonomy" id="5963"/>
    <lineage>
        <taxon>Eukaryota</taxon>
        <taxon>Sar</taxon>
        <taxon>Alveolata</taxon>
        <taxon>Ciliophora</taxon>
        <taxon>Postciliodesmatophora</taxon>
        <taxon>Heterotrichea</taxon>
        <taxon>Heterotrichida</taxon>
        <taxon>Stentoridae</taxon>
        <taxon>Stentor</taxon>
    </lineage>
</organism>
<feature type="compositionally biased region" description="Basic and acidic residues" evidence="1">
    <location>
        <begin position="52"/>
        <end position="61"/>
    </location>
</feature>
<keyword evidence="3" id="KW-1185">Reference proteome</keyword>
<dbReference type="Proteomes" id="UP000187209">
    <property type="component" value="Unassembled WGS sequence"/>
</dbReference>
<dbReference type="EMBL" id="MPUH01001284">
    <property type="protein sequence ID" value="OMJ68771.1"/>
    <property type="molecule type" value="Genomic_DNA"/>
</dbReference>
<gene>
    <name evidence="2" type="ORF">SteCoe_33691</name>
</gene>